<dbReference type="SUPFAM" id="SSF54184">
    <property type="entry name" value="Penicillin-binding protein 2x (pbp-2x), c-terminal domain"/>
    <property type="match status" value="1"/>
</dbReference>
<dbReference type="Pfam" id="PF03793">
    <property type="entry name" value="PASTA"/>
    <property type="match status" value="1"/>
</dbReference>
<accession>A0A379EBF7</accession>
<dbReference type="Proteomes" id="UP000254263">
    <property type="component" value="Unassembled WGS sequence"/>
</dbReference>
<organism evidence="2 3">
    <name type="scientific">Porphyromonas macacae</name>
    <dbReference type="NCBI Taxonomy" id="28115"/>
    <lineage>
        <taxon>Bacteria</taxon>
        <taxon>Pseudomonadati</taxon>
        <taxon>Bacteroidota</taxon>
        <taxon>Bacteroidia</taxon>
        <taxon>Bacteroidales</taxon>
        <taxon>Porphyromonadaceae</taxon>
        <taxon>Porphyromonas</taxon>
    </lineage>
</organism>
<evidence type="ECO:0000313" key="2">
    <source>
        <dbReference type="EMBL" id="SUB93738.1"/>
    </source>
</evidence>
<feature type="domain" description="PASTA" evidence="1">
    <location>
        <begin position="13"/>
        <end position="51"/>
    </location>
</feature>
<dbReference type="EMBL" id="UGTI01000003">
    <property type="protein sequence ID" value="SUB93738.1"/>
    <property type="molecule type" value="Genomic_DNA"/>
</dbReference>
<dbReference type="AlphaFoldDB" id="A0A379EBF7"/>
<sequence>MELQALPLYNDKVIPNVVGMAPADAVYLLLRRGVKPRLIGHGNVISQQPSARYTRKSRHAGYPAIGKCRRTERNKCKKILKT</sequence>
<evidence type="ECO:0000259" key="1">
    <source>
        <dbReference type="Pfam" id="PF03793"/>
    </source>
</evidence>
<proteinExistence type="predicted"/>
<evidence type="ECO:0000313" key="3">
    <source>
        <dbReference type="Proteomes" id="UP000254263"/>
    </source>
</evidence>
<name>A0A379EBF7_9PORP</name>
<reference evidence="2 3" key="1">
    <citation type="submission" date="2018-06" db="EMBL/GenBank/DDBJ databases">
        <authorList>
            <consortium name="Pathogen Informatics"/>
            <person name="Doyle S."/>
        </authorList>
    </citation>
    <scope>NUCLEOTIDE SEQUENCE [LARGE SCALE GENOMIC DNA]</scope>
    <source>
        <strain evidence="2 3">NCTC13100</strain>
    </source>
</reference>
<protein>
    <recommendedName>
        <fullName evidence="1">PASTA domain-containing protein</fullName>
    </recommendedName>
</protein>
<gene>
    <name evidence="2" type="ORF">NCTC13100_01972</name>
</gene>
<dbReference type="InterPro" id="IPR005543">
    <property type="entry name" value="PASTA_dom"/>
</dbReference>